<proteinExistence type="predicted"/>
<evidence type="ECO:0000313" key="6">
    <source>
        <dbReference type="Proteomes" id="UP000272462"/>
    </source>
</evidence>
<sequence length="186" mass="22637">MITKHKYLPNFYYESVFDIPYDNFFYKDKIKVLFFDLDNTLLSSKENELNLNIRKLLKRLNKRFKIVIISNASFKKVHYIAKNNNLDYVYLNFYHKKPSIWGFEQALKLFNFRFEEVMMIGDQLRTDIAGANKMNIISVLVKPLDRKYESFRTKLIRFLIEKPFIKKIKKINLEEYRKKFQNFIKS</sequence>
<protein>
    <submittedName>
        <fullName evidence="5">YqeG family HAD IIIA-type phosphatase</fullName>
    </submittedName>
</protein>
<comment type="cofactor">
    <cofactor evidence="1">
        <name>Mg(2+)</name>
        <dbReference type="ChEBI" id="CHEBI:18420"/>
    </cofactor>
</comment>
<dbReference type="NCBIfam" id="TIGR01549">
    <property type="entry name" value="HAD-SF-IA-v1"/>
    <property type="match status" value="1"/>
</dbReference>
<dbReference type="InterPro" id="IPR036412">
    <property type="entry name" value="HAD-like_sf"/>
</dbReference>
<dbReference type="OrthoDB" id="9787572at2"/>
<accession>A0A660HMX4</accession>
<gene>
    <name evidence="5" type="ORF">CWO85_01065</name>
</gene>
<evidence type="ECO:0000256" key="3">
    <source>
        <dbReference type="ARBA" id="ARBA00022801"/>
    </source>
</evidence>
<dbReference type="GO" id="GO:0046872">
    <property type="term" value="F:metal ion binding"/>
    <property type="evidence" value="ECO:0007669"/>
    <property type="project" value="UniProtKB-KW"/>
</dbReference>
<dbReference type="InterPro" id="IPR006439">
    <property type="entry name" value="HAD-SF_hydro_IA"/>
</dbReference>
<keyword evidence="6" id="KW-1185">Reference proteome</keyword>
<dbReference type="GO" id="GO:0016791">
    <property type="term" value="F:phosphatase activity"/>
    <property type="evidence" value="ECO:0007669"/>
    <property type="project" value="TreeGrafter"/>
</dbReference>
<keyword evidence="4" id="KW-0460">Magnesium</keyword>
<evidence type="ECO:0000256" key="2">
    <source>
        <dbReference type="ARBA" id="ARBA00022723"/>
    </source>
</evidence>
<keyword evidence="2" id="KW-0479">Metal-binding</keyword>
<dbReference type="RefSeq" id="WP_121463856.1">
    <property type="nucleotide sequence ID" value="NZ_CP025121.1"/>
</dbReference>
<dbReference type="SUPFAM" id="SSF56784">
    <property type="entry name" value="HAD-like"/>
    <property type="match status" value="1"/>
</dbReference>
<dbReference type="InterPro" id="IPR051400">
    <property type="entry name" value="HAD-like_hydrolase"/>
</dbReference>
<dbReference type="Gene3D" id="3.40.50.1000">
    <property type="entry name" value="HAD superfamily/HAD-like"/>
    <property type="match status" value="1"/>
</dbReference>
<name>A0A660HMX4_ZIZJU</name>
<dbReference type="Pfam" id="PF00702">
    <property type="entry name" value="Hydrolase"/>
    <property type="match status" value="1"/>
</dbReference>
<dbReference type="PANTHER" id="PTHR46470">
    <property type="entry name" value="N-ACYLNEURAMINATE-9-PHOSPHATASE"/>
    <property type="match status" value="1"/>
</dbReference>
<organism evidence="5 6">
    <name type="scientific">Ziziphus jujuba witches'-broom phytoplasma</name>
    <dbReference type="NCBI Taxonomy" id="135727"/>
    <lineage>
        <taxon>Bacteria</taxon>
        <taxon>Bacillati</taxon>
        <taxon>Mycoplasmatota</taxon>
        <taxon>Mollicutes</taxon>
        <taxon>Acholeplasmatales</taxon>
        <taxon>Acholeplasmataceae</taxon>
        <taxon>Candidatus Phytoplasma</taxon>
        <taxon>16SrV (Elm yellows group)</taxon>
    </lineage>
</organism>
<dbReference type="GO" id="GO:0044281">
    <property type="term" value="P:small molecule metabolic process"/>
    <property type="evidence" value="ECO:0007669"/>
    <property type="project" value="UniProtKB-ARBA"/>
</dbReference>
<evidence type="ECO:0000313" key="5">
    <source>
        <dbReference type="EMBL" id="AYJ01126.1"/>
    </source>
</evidence>
<dbReference type="InterPro" id="IPR006549">
    <property type="entry name" value="HAD-SF_hydro_IIIA"/>
</dbReference>
<dbReference type="EMBL" id="CP025121">
    <property type="protein sequence ID" value="AYJ01126.1"/>
    <property type="molecule type" value="Genomic_DNA"/>
</dbReference>
<dbReference type="KEGG" id="pzi:CWO85_01065"/>
<reference evidence="5 6" key="1">
    <citation type="journal article" date="2018" name="BMC Genomics">
        <title>Comparative genome analysis of jujube witches'-broom Phytoplasma, an obligate pathogen that causes jujube witches'-broom disease.</title>
        <authorList>
            <person name="Wang J."/>
            <person name="Song L."/>
            <person name="Jiao Q."/>
            <person name="Yang S."/>
            <person name="Gao R."/>
            <person name="Lu X."/>
            <person name="Zhou G."/>
        </authorList>
    </citation>
    <scope>NUCLEOTIDE SEQUENCE [LARGE SCALE GENOMIC DNA]</scope>
    <source>
        <strain evidence="5">Jwb-nky</strain>
    </source>
</reference>
<dbReference type="AlphaFoldDB" id="A0A660HMX4"/>
<evidence type="ECO:0000256" key="4">
    <source>
        <dbReference type="ARBA" id="ARBA00022842"/>
    </source>
</evidence>
<dbReference type="InterPro" id="IPR023214">
    <property type="entry name" value="HAD_sf"/>
</dbReference>
<dbReference type="PANTHER" id="PTHR46470:SF2">
    <property type="entry name" value="GLYCERALDEHYDE 3-PHOSPHATE PHOSPHATASE"/>
    <property type="match status" value="1"/>
</dbReference>
<dbReference type="NCBIfam" id="TIGR01662">
    <property type="entry name" value="HAD-SF-IIIA"/>
    <property type="match status" value="1"/>
</dbReference>
<keyword evidence="3" id="KW-0378">Hydrolase</keyword>
<dbReference type="Proteomes" id="UP000272462">
    <property type="component" value="Chromosome"/>
</dbReference>
<evidence type="ECO:0000256" key="1">
    <source>
        <dbReference type="ARBA" id="ARBA00001946"/>
    </source>
</evidence>